<accession>A0AA86TAG0</accession>
<evidence type="ECO:0000313" key="3">
    <source>
        <dbReference type="Proteomes" id="UP001179121"/>
    </source>
</evidence>
<evidence type="ECO:0000313" key="2">
    <source>
        <dbReference type="EMBL" id="CAI4030848.1"/>
    </source>
</evidence>
<name>A0AA86TAG0_9BACT</name>
<proteinExistence type="predicted"/>
<reference evidence="2" key="1">
    <citation type="submission" date="2022-10" db="EMBL/GenBank/DDBJ databases">
        <authorList>
            <person name="Koch H."/>
        </authorList>
    </citation>
    <scope>NUCLEOTIDE SEQUENCE</scope>
    <source>
        <strain evidence="2">DNF</strain>
    </source>
</reference>
<dbReference type="Gene3D" id="3.40.50.10610">
    <property type="entry name" value="ABC-type transport auxiliary lipoprotein component"/>
    <property type="match status" value="1"/>
</dbReference>
<organism evidence="2 3">
    <name type="scientific">Nitrospira tepida</name>
    <dbReference type="NCBI Taxonomy" id="2973512"/>
    <lineage>
        <taxon>Bacteria</taxon>
        <taxon>Pseudomonadati</taxon>
        <taxon>Nitrospirota</taxon>
        <taxon>Nitrospiria</taxon>
        <taxon>Nitrospirales</taxon>
        <taxon>Nitrospiraceae</taxon>
        <taxon>Nitrospira</taxon>
    </lineage>
</organism>
<protein>
    <recommendedName>
        <fullName evidence="4">Lipoprotein</fullName>
    </recommendedName>
</protein>
<sequence length="257" mass="27949">MSGECASRRVSWAFRLVLYAAVAGFVVVGSGCGPTKVKTETSPYAERYHIKSVAVLPFQTLETPQVVDDRANQLSVPTSARRSNITVAIPPDTQPTEQATTVVPPAAAEIVTRLVWDRLSNRPGLTLRSLQEGERAWKESAAESQGDEPQHLAPKIATQLGVDAVVFGKVLVYRERVGSKLGADPAVVGFELRLVGSDGVTLWVGNYYEKQRPMNEDLWGFIERKGAFVTAQELAAYGVEKVLKEFPYGGQGSTNRG</sequence>
<dbReference type="EMBL" id="OX365700">
    <property type="protein sequence ID" value="CAI4030848.1"/>
    <property type="molecule type" value="Genomic_DNA"/>
</dbReference>
<feature type="transmembrane region" description="Helical" evidence="1">
    <location>
        <begin position="12"/>
        <end position="31"/>
    </location>
</feature>
<gene>
    <name evidence="2" type="ORF">DNFV4_01279</name>
</gene>
<dbReference type="KEGG" id="nti:DNFV4_01279"/>
<keyword evidence="3" id="KW-1185">Reference proteome</keyword>
<keyword evidence="1" id="KW-0812">Transmembrane</keyword>
<evidence type="ECO:0008006" key="4">
    <source>
        <dbReference type="Google" id="ProtNLM"/>
    </source>
</evidence>
<dbReference type="Proteomes" id="UP001179121">
    <property type="component" value="Chromosome"/>
</dbReference>
<keyword evidence="1" id="KW-0472">Membrane</keyword>
<evidence type="ECO:0000256" key="1">
    <source>
        <dbReference type="SAM" id="Phobius"/>
    </source>
</evidence>
<dbReference type="AlphaFoldDB" id="A0AA86TAG0"/>
<keyword evidence="1" id="KW-1133">Transmembrane helix</keyword>